<dbReference type="Pfam" id="PF07691">
    <property type="entry name" value="PA14"/>
    <property type="match status" value="1"/>
</dbReference>
<comment type="caution">
    <text evidence="5">The sequence shown here is derived from an EMBL/GenBank/DDBJ whole genome shotgun (WGS) entry which is preliminary data.</text>
</comment>
<dbReference type="SUPFAM" id="SSF56988">
    <property type="entry name" value="Anthrax protective antigen"/>
    <property type="match status" value="1"/>
</dbReference>
<sequence>MRTLVSLVCLLHFVPVSASDDCGNDILDLLQRPNPDMMKLLAKLEENIEGLKAEVTELRAGSQAAVPTPGVPKNNSLFQGCRTRSSRKLATNQASAQKRHTAEEHHGQNLTQASSQGSRLGVLPSCPGSNLLLKKYGATSFTTSCCAESGLYCAGCARADSQSCLECAGGFLSREGKCISCADSAGWTNVDGKTCVQLAAPNDCNDVKSRGKSSNEACCKCGGGIVSPTPFTYPSVHLALGSAVHVSPSARTASRYSLNEGCELVDHGLTMDGATGIVTASADRPQNGAFSINCAVTAHQAPGVSYETAMRIGMDYLSFGAPVLFFSGSTTKTAQKAAGQWKDFSVMCAPTLHWLQVNSATGDLSRSAASGASGAVGTEDTTVGGQDGGICIVKAQHSAPNDDSREQGMTCEYCRDCSFCTVPADLTSRLSSSTLTDSVVVPDIYFFNNFSNVAAGSKFCTRCVGYLFIKWRGYYNFYIISNDGSRTYLDGQLVLDKAGCGVGQRSEEEVWLEAGYHDLEVQMCSGGGNQVLQLSYYGPDTDHVRIPIPQFALFHAAFTERQARFVALALQPWTALTYKMAAVSVTLGEQLPLLNLEEPTQQGLLKPSFFKVSCSSTPSLKYDFDDLLSMGLVEGYPVLEVTPEGSIAVSPVPALSAVFDSLPGTGSDRKRISLACSIWGAFPDLASLEPIKASLQLTLLDDICWVKKRVAKNYTVISMNSEAALYHAA</sequence>
<dbReference type="EMBL" id="CAJNDS010002132">
    <property type="protein sequence ID" value="CAE7344578.1"/>
    <property type="molecule type" value="Genomic_DNA"/>
</dbReference>
<dbReference type="Proteomes" id="UP000604046">
    <property type="component" value="Unassembled WGS sequence"/>
</dbReference>
<dbReference type="AlphaFoldDB" id="A0A812P8R2"/>
<gene>
    <name evidence="5" type="ORF">SNAT2548_LOCUS18053</name>
</gene>
<keyword evidence="1" id="KW-0175">Coiled coil</keyword>
<dbReference type="InterPro" id="IPR006212">
    <property type="entry name" value="Furin_repeat"/>
</dbReference>
<evidence type="ECO:0000313" key="6">
    <source>
        <dbReference type="Proteomes" id="UP000604046"/>
    </source>
</evidence>
<dbReference type="InterPro" id="IPR037524">
    <property type="entry name" value="PA14/GLEYA"/>
</dbReference>
<feature type="coiled-coil region" evidence="1">
    <location>
        <begin position="34"/>
        <end position="61"/>
    </location>
</feature>
<organism evidence="5 6">
    <name type="scientific">Symbiodinium natans</name>
    <dbReference type="NCBI Taxonomy" id="878477"/>
    <lineage>
        <taxon>Eukaryota</taxon>
        <taxon>Sar</taxon>
        <taxon>Alveolata</taxon>
        <taxon>Dinophyceae</taxon>
        <taxon>Suessiales</taxon>
        <taxon>Symbiodiniaceae</taxon>
        <taxon>Symbiodinium</taxon>
    </lineage>
</organism>
<evidence type="ECO:0000313" key="5">
    <source>
        <dbReference type="EMBL" id="CAE7344578.1"/>
    </source>
</evidence>
<feature type="chain" id="PRO_5032785085" description="PA14 domain-containing protein" evidence="3">
    <location>
        <begin position="19"/>
        <end position="729"/>
    </location>
</feature>
<dbReference type="InterPro" id="IPR011658">
    <property type="entry name" value="PA14_dom"/>
</dbReference>
<keyword evidence="6" id="KW-1185">Reference proteome</keyword>
<evidence type="ECO:0000259" key="4">
    <source>
        <dbReference type="PROSITE" id="PS51820"/>
    </source>
</evidence>
<protein>
    <recommendedName>
        <fullName evidence="4">PA14 domain-containing protein</fullName>
    </recommendedName>
</protein>
<feature type="signal peptide" evidence="3">
    <location>
        <begin position="1"/>
        <end position="18"/>
    </location>
</feature>
<feature type="domain" description="PA14" evidence="4">
    <location>
        <begin position="404"/>
        <end position="550"/>
    </location>
</feature>
<feature type="region of interest" description="Disordered" evidence="2">
    <location>
        <begin position="89"/>
        <end position="118"/>
    </location>
</feature>
<feature type="compositionally biased region" description="Polar residues" evidence="2">
    <location>
        <begin position="108"/>
        <end position="118"/>
    </location>
</feature>
<reference evidence="5" key="1">
    <citation type="submission" date="2021-02" db="EMBL/GenBank/DDBJ databases">
        <authorList>
            <person name="Dougan E. K."/>
            <person name="Rhodes N."/>
            <person name="Thang M."/>
            <person name="Chan C."/>
        </authorList>
    </citation>
    <scope>NUCLEOTIDE SEQUENCE</scope>
</reference>
<evidence type="ECO:0000256" key="2">
    <source>
        <dbReference type="SAM" id="MobiDB-lite"/>
    </source>
</evidence>
<keyword evidence="3" id="KW-0732">Signal</keyword>
<name>A0A812P8R2_9DINO</name>
<accession>A0A812P8R2</accession>
<dbReference type="PROSITE" id="PS51820">
    <property type="entry name" value="PA14"/>
    <property type="match status" value="1"/>
</dbReference>
<dbReference type="CDD" id="cd00064">
    <property type="entry name" value="FU"/>
    <property type="match status" value="1"/>
</dbReference>
<evidence type="ECO:0000256" key="1">
    <source>
        <dbReference type="SAM" id="Coils"/>
    </source>
</evidence>
<proteinExistence type="predicted"/>
<evidence type="ECO:0000256" key="3">
    <source>
        <dbReference type="SAM" id="SignalP"/>
    </source>
</evidence>
<dbReference type="Gene3D" id="3.90.182.10">
    <property type="entry name" value="Toxin - Anthrax Protective Antigen,domain 1"/>
    <property type="match status" value="1"/>
</dbReference>